<dbReference type="PANTHER" id="PTHR21650">
    <property type="entry name" value="MEMBRALIN/KINETOCHORE PROTEIN NUF2"/>
    <property type="match status" value="1"/>
</dbReference>
<evidence type="ECO:0000256" key="7">
    <source>
        <dbReference type="ARBA" id="ARBA00022838"/>
    </source>
</evidence>
<evidence type="ECO:0000256" key="10">
    <source>
        <dbReference type="ARBA" id="ARBA00023306"/>
    </source>
</evidence>
<keyword evidence="5" id="KW-0132">Cell division</keyword>
<keyword evidence="4" id="KW-0158">Chromosome</keyword>
<reference evidence="15" key="2">
    <citation type="submission" date="2025-08" db="UniProtKB">
        <authorList>
            <consortium name="Ensembl"/>
        </authorList>
    </citation>
    <scope>IDENTIFICATION</scope>
</reference>
<evidence type="ECO:0000256" key="12">
    <source>
        <dbReference type="SAM" id="Coils"/>
    </source>
</evidence>
<dbReference type="Pfam" id="PF18595">
    <property type="entry name" value="Nuf2_DHR10-like"/>
    <property type="match status" value="1"/>
</dbReference>
<comment type="similarity">
    <text evidence="3">Belongs to the NUF2 family.</text>
</comment>
<gene>
    <name evidence="15" type="primary">nuf2</name>
</gene>
<evidence type="ECO:0000313" key="16">
    <source>
        <dbReference type="Proteomes" id="UP000472267"/>
    </source>
</evidence>
<dbReference type="Ensembl" id="ENSSFAT00005022010.1">
    <property type="protein sequence ID" value="ENSSFAP00005021140.1"/>
    <property type="gene ID" value="ENSSFAG00005011019.1"/>
</dbReference>
<dbReference type="GO" id="GO:0044877">
    <property type="term" value="F:protein-containing complex binding"/>
    <property type="evidence" value="ECO:0007669"/>
    <property type="project" value="TreeGrafter"/>
</dbReference>
<dbReference type="InterPro" id="IPR005549">
    <property type="entry name" value="Kinetochore_Nuf2_N"/>
</dbReference>
<evidence type="ECO:0000256" key="9">
    <source>
        <dbReference type="ARBA" id="ARBA00023242"/>
    </source>
</evidence>
<feature type="domain" description="Nuf2 DHR10-like" evidence="14">
    <location>
        <begin position="259"/>
        <end position="371"/>
    </location>
</feature>
<dbReference type="GO" id="GO:0007052">
    <property type="term" value="P:mitotic spindle organization"/>
    <property type="evidence" value="ECO:0007669"/>
    <property type="project" value="TreeGrafter"/>
</dbReference>
<dbReference type="GO" id="GO:0005634">
    <property type="term" value="C:nucleus"/>
    <property type="evidence" value="ECO:0007669"/>
    <property type="project" value="UniProtKB-SubCell"/>
</dbReference>
<evidence type="ECO:0000256" key="3">
    <source>
        <dbReference type="ARBA" id="ARBA00005498"/>
    </source>
</evidence>
<keyword evidence="9" id="KW-0539">Nucleus</keyword>
<keyword evidence="6" id="KW-0498">Mitosis</keyword>
<dbReference type="AlphaFoldDB" id="A0A672GVT0"/>
<dbReference type="Proteomes" id="UP000472267">
    <property type="component" value="Chromosome 5"/>
</dbReference>
<keyword evidence="11" id="KW-0137">Centromere</keyword>
<dbReference type="FunFam" id="1.10.418.60:FF:000007">
    <property type="entry name" value="NDC80 kinetochore complex component NUF2"/>
    <property type="match status" value="1"/>
</dbReference>
<dbReference type="InParanoid" id="A0A672GVT0"/>
<proteinExistence type="inferred from homology"/>
<evidence type="ECO:0000259" key="13">
    <source>
        <dbReference type="Pfam" id="PF03800"/>
    </source>
</evidence>
<dbReference type="Gene3D" id="1.10.418.60">
    <property type="entry name" value="Ncd80 complex, Nuf2 subunit"/>
    <property type="match status" value="1"/>
</dbReference>
<evidence type="ECO:0000256" key="11">
    <source>
        <dbReference type="ARBA" id="ARBA00023328"/>
    </source>
</evidence>
<dbReference type="InterPro" id="IPR038275">
    <property type="entry name" value="Nuf2_N_sf"/>
</dbReference>
<feature type="domain" description="Kinetochore protein Nuf2 N-terminal" evidence="13">
    <location>
        <begin position="4"/>
        <end position="144"/>
    </location>
</feature>
<reference evidence="15" key="1">
    <citation type="submission" date="2019-06" db="EMBL/GenBank/DDBJ databases">
        <authorList>
            <consortium name="Wellcome Sanger Institute Data Sharing"/>
        </authorList>
    </citation>
    <scope>NUCLEOTIDE SEQUENCE [LARGE SCALE GENOMIC DNA]</scope>
</reference>
<protein>
    <submittedName>
        <fullName evidence="15">Kinetochore protein Nuf2-like</fullName>
    </submittedName>
</protein>
<dbReference type="GO" id="GO:0051301">
    <property type="term" value="P:cell division"/>
    <property type="evidence" value="ECO:0007669"/>
    <property type="project" value="UniProtKB-KW"/>
</dbReference>
<sequence length="454" mass="52372">MTENTFPLHSVDKIVAFYRNAVLTASEAKHFTKSDLTPTPKAETVQTLYMRVLHLLFRFKPECHSMVPLLENIQYPAYYEGATTIMSVYVRMQQFLPVCMVYDFSLSDLLNPKKQRTLTILSAIMNFLHFRNQRMEMIQEKQGKFRADVDRLQAYTRSIRDAERKIEMLTTIPPEQQAEANELAAALAELNTTTAHEYQEVNTKTERIAELKSEVAEKTQKLAQMKVDVSSLKEDISKLKSQIVESPEELKSQMEKMRDTVKNIKNSIEEADERVVELQSMVQGVSHTEAEIQHVLGLLQDLEASMSNCKQQQDEHQELIAQYEKLQKELKNLCVEEGQLKRALDMKRDKECKLNIRRQKKKEMKEQHVKEVLGQCTQIHQKREEMADKIQKISGETQQLRAKIKSLRDICGEETEKAQAIYNTLSAAMGELHQRIEAHSRDLKLAAAKMSANI</sequence>
<organism evidence="15 16">
    <name type="scientific">Salarias fasciatus</name>
    <name type="common">Jewelled blenny</name>
    <name type="synonym">Blennius fasciatus</name>
    <dbReference type="NCBI Taxonomy" id="181472"/>
    <lineage>
        <taxon>Eukaryota</taxon>
        <taxon>Metazoa</taxon>
        <taxon>Chordata</taxon>
        <taxon>Craniata</taxon>
        <taxon>Vertebrata</taxon>
        <taxon>Euteleostomi</taxon>
        <taxon>Actinopterygii</taxon>
        <taxon>Neopterygii</taxon>
        <taxon>Teleostei</taxon>
        <taxon>Neoteleostei</taxon>
        <taxon>Acanthomorphata</taxon>
        <taxon>Ovalentaria</taxon>
        <taxon>Blenniimorphae</taxon>
        <taxon>Blenniiformes</taxon>
        <taxon>Blennioidei</taxon>
        <taxon>Blenniidae</taxon>
        <taxon>Salariinae</taxon>
        <taxon>Salarias</taxon>
    </lineage>
</organism>
<name>A0A672GVT0_SALFA</name>
<accession>A0A672GVT0</accession>
<dbReference type="GO" id="GO:0051383">
    <property type="term" value="P:kinetochore organization"/>
    <property type="evidence" value="ECO:0007669"/>
    <property type="project" value="TreeGrafter"/>
</dbReference>
<evidence type="ECO:0000256" key="8">
    <source>
        <dbReference type="ARBA" id="ARBA00023054"/>
    </source>
</evidence>
<evidence type="ECO:0000256" key="5">
    <source>
        <dbReference type="ARBA" id="ARBA00022618"/>
    </source>
</evidence>
<dbReference type="Gene3D" id="1.20.5.170">
    <property type="match status" value="1"/>
</dbReference>
<comment type="subcellular location">
    <subcellularLocation>
        <location evidence="2">Chromosome</location>
        <location evidence="2">Centromere</location>
        <location evidence="2">Kinetochore</location>
    </subcellularLocation>
    <subcellularLocation>
        <location evidence="1">Nucleus</location>
    </subcellularLocation>
</comment>
<dbReference type="InterPro" id="IPR041112">
    <property type="entry name" value="Nuf2_DHR10-like"/>
</dbReference>
<evidence type="ECO:0000256" key="4">
    <source>
        <dbReference type="ARBA" id="ARBA00022454"/>
    </source>
</evidence>
<evidence type="ECO:0000256" key="2">
    <source>
        <dbReference type="ARBA" id="ARBA00004629"/>
    </source>
</evidence>
<dbReference type="OrthoDB" id="8194677at2759"/>
<keyword evidence="10" id="KW-0131">Cell cycle</keyword>
<dbReference type="OMA" id="YLKMEAH"/>
<dbReference type="FunCoup" id="A0A672GVT0">
    <property type="interactions" value="943"/>
</dbReference>
<dbReference type="GO" id="GO:0045132">
    <property type="term" value="P:meiotic chromosome segregation"/>
    <property type="evidence" value="ECO:0007669"/>
    <property type="project" value="TreeGrafter"/>
</dbReference>
<keyword evidence="7" id="KW-0995">Kinetochore</keyword>
<keyword evidence="8 12" id="KW-0175">Coiled coil</keyword>
<evidence type="ECO:0000256" key="6">
    <source>
        <dbReference type="ARBA" id="ARBA00022776"/>
    </source>
</evidence>
<evidence type="ECO:0000313" key="15">
    <source>
        <dbReference type="Ensembl" id="ENSSFAP00005021140.1"/>
    </source>
</evidence>
<feature type="coiled-coil region" evidence="12">
    <location>
        <begin position="201"/>
        <end position="343"/>
    </location>
</feature>
<dbReference type="GO" id="GO:0051315">
    <property type="term" value="P:attachment of mitotic spindle microtubules to kinetochore"/>
    <property type="evidence" value="ECO:0007669"/>
    <property type="project" value="TreeGrafter"/>
</dbReference>
<evidence type="ECO:0000259" key="14">
    <source>
        <dbReference type="Pfam" id="PF18595"/>
    </source>
</evidence>
<dbReference type="PANTHER" id="PTHR21650:SF2">
    <property type="entry name" value="KINETOCHORE PROTEIN NUF2"/>
    <property type="match status" value="1"/>
</dbReference>
<evidence type="ECO:0000256" key="1">
    <source>
        <dbReference type="ARBA" id="ARBA00004123"/>
    </source>
</evidence>
<keyword evidence="16" id="KW-1185">Reference proteome</keyword>
<dbReference type="Pfam" id="PF03800">
    <property type="entry name" value="Nuf2"/>
    <property type="match status" value="1"/>
</dbReference>
<dbReference type="GO" id="GO:0031262">
    <property type="term" value="C:Ndc80 complex"/>
    <property type="evidence" value="ECO:0007669"/>
    <property type="project" value="InterPro"/>
</dbReference>
<reference evidence="15" key="3">
    <citation type="submission" date="2025-09" db="UniProtKB">
        <authorList>
            <consortium name="Ensembl"/>
        </authorList>
    </citation>
    <scope>IDENTIFICATION</scope>
</reference>